<evidence type="ECO:0000256" key="1">
    <source>
        <dbReference type="ARBA" id="ARBA00022614"/>
    </source>
</evidence>
<dbReference type="EMBL" id="JAODUO010000504">
    <property type="protein sequence ID" value="KAK2179223.1"/>
    <property type="molecule type" value="Genomic_DNA"/>
</dbReference>
<evidence type="ECO:0000256" key="2">
    <source>
        <dbReference type="ARBA" id="ARBA00022737"/>
    </source>
</evidence>
<keyword evidence="4" id="KW-1185">Reference proteome</keyword>
<reference evidence="3" key="1">
    <citation type="journal article" date="2023" name="Mol. Biol. Evol.">
        <title>Third-Generation Sequencing Reveals the Adaptive Role of the Epigenome in Three Deep-Sea Polychaetes.</title>
        <authorList>
            <person name="Perez M."/>
            <person name="Aroh O."/>
            <person name="Sun Y."/>
            <person name="Lan Y."/>
            <person name="Juniper S.K."/>
            <person name="Young C.R."/>
            <person name="Angers B."/>
            <person name="Qian P.Y."/>
        </authorList>
    </citation>
    <scope>NUCLEOTIDE SEQUENCE</scope>
    <source>
        <strain evidence="3">R07B-5</strain>
    </source>
</reference>
<dbReference type="Gene3D" id="3.80.10.10">
    <property type="entry name" value="Ribonuclease Inhibitor"/>
    <property type="match status" value="1"/>
</dbReference>
<protein>
    <recommendedName>
        <fullName evidence="5">Leucine-rich repeat-containing protein 20</fullName>
    </recommendedName>
</protein>
<dbReference type="InterPro" id="IPR001611">
    <property type="entry name" value="Leu-rich_rpt"/>
</dbReference>
<comment type="caution">
    <text evidence="3">The sequence shown here is derived from an EMBL/GenBank/DDBJ whole genome shotgun (WGS) entry which is preliminary data.</text>
</comment>
<sequence>MAAEAALVARRCLDTTETGELNLSHCKLTQIPDAVFILVRSVEVTRCDLSHNVITRIPPKLGQQFPQLTELNVSNNNLSDLPAELDVMTSLVTLNMAANSFKILPEVLRRMSTLRNLHAANNDIPGK</sequence>
<dbReference type="AlphaFoldDB" id="A0AAD9KWZ2"/>
<organism evidence="3 4">
    <name type="scientific">Ridgeia piscesae</name>
    <name type="common">Tubeworm</name>
    <dbReference type="NCBI Taxonomy" id="27915"/>
    <lineage>
        <taxon>Eukaryota</taxon>
        <taxon>Metazoa</taxon>
        <taxon>Spiralia</taxon>
        <taxon>Lophotrochozoa</taxon>
        <taxon>Annelida</taxon>
        <taxon>Polychaeta</taxon>
        <taxon>Sedentaria</taxon>
        <taxon>Canalipalpata</taxon>
        <taxon>Sabellida</taxon>
        <taxon>Siboglinidae</taxon>
        <taxon>Ridgeia</taxon>
    </lineage>
</organism>
<dbReference type="SUPFAM" id="SSF52075">
    <property type="entry name" value="Outer arm dynein light chain 1"/>
    <property type="match status" value="1"/>
</dbReference>
<keyword evidence="2" id="KW-0677">Repeat</keyword>
<keyword evidence="1" id="KW-0433">Leucine-rich repeat</keyword>
<dbReference type="GO" id="GO:0005737">
    <property type="term" value="C:cytoplasm"/>
    <property type="evidence" value="ECO:0007669"/>
    <property type="project" value="TreeGrafter"/>
</dbReference>
<evidence type="ECO:0000313" key="4">
    <source>
        <dbReference type="Proteomes" id="UP001209878"/>
    </source>
</evidence>
<dbReference type="PANTHER" id="PTHR48051">
    <property type="match status" value="1"/>
</dbReference>
<evidence type="ECO:0008006" key="5">
    <source>
        <dbReference type="Google" id="ProtNLM"/>
    </source>
</evidence>
<dbReference type="PROSITE" id="PS51450">
    <property type="entry name" value="LRR"/>
    <property type="match status" value="1"/>
</dbReference>
<accession>A0AAD9KWZ2</accession>
<gene>
    <name evidence="3" type="ORF">NP493_504g02004</name>
</gene>
<evidence type="ECO:0000313" key="3">
    <source>
        <dbReference type="EMBL" id="KAK2179223.1"/>
    </source>
</evidence>
<proteinExistence type="predicted"/>
<dbReference type="Proteomes" id="UP001209878">
    <property type="component" value="Unassembled WGS sequence"/>
</dbReference>
<dbReference type="PANTHER" id="PTHR48051:SF1">
    <property type="entry name" value="RAS SUPPRESSOR PROTEIN 1"/>
    <property type="match status" value="1"/>
</dbReference>
<dbReference type="Pfam" id="PF13855">
    <property type="entry name" value="LRR_8"/>
    <property type="match status" value="1"/>
</dbReference>
<dbReference type="InterPro" id="IPR050216">
    <property type="entry name" value="LRR_domain-containing"/>
</dbReference>
<dbReference type="InterPro" id="IPR032675">
    <property type="entry name" value="LRR_dom_sf"/>
</dbReference>
<name>A0AAD9KWZ2_RIDPI</name>